<evidence type="ECO:0000256" key="1">
    <source>
        <dbReference type="ARBA" id="ARBA00023002"/>
    </source>
</evidence>
<dbReference type="Gene3D" id="3.30.9.10">
    <property type="entry name" value="D-Amino Acid Oxidase, subunit A, domain 2"/>
    <property type="match status" value="1"/>
</dbReference>
<dbReference type="PANTHER" id="PTHR13847">
    <property type="entry name" value="SARCOSINE DEHYDROGENASE-RELATED"/>
    <property type="match status" value="1"/>
</dbReference>
<organism evidence="3 4">
    <name type="scientific">Bosea thiooxidans</name>
    <dbReference type="NCBI Taxonomy" id="53254"/>
    <lineage>
        <taxon>Bacteria</taxon>
        <taxon>Pseudomonadati</taxon>
        <taxon>Pseudomonadota</taxon>
        <taxon>Alphaproteobacteria</taxon>
        <taxon>Hyphomicrobiales</taxon>
        <taxon>Boseaceae</taxon>
        <taxon>Bosea</taxon>
    </lineage>
</organism>
<proteinExistence type="predicted"/>
<evidence type="ECO:0000313" key="3">
    <source>
        <dbReference type="EMBL" id="SKC08730.1"/>
    </source>
</evidence>
<feature type="domain" description="FAD dependent oxidoreductase" evidence="2">
    <location>
        <begin position="10"/>
        <end position="354"/>
    </location>
</feature>
<reference evidence="3 4" key="1">
    <citation type="submission" date="2017-02" db="EMBL/GenBank/DDBJ databases">
        <authorList>
            <person name="Peterson S.W."/>
        </authorList>
    </citation>
    <scope>NUCLEOTIDE SEQUENCE [LARGE SCALE GENOMIC DNA]</scope>
    <source>
        <strain evidence="3 4">DSM 9653</strain>
    </source>
</reference>
<dbReference type="InterPro" id="IPR006076">
    <property type="entry name" value="FAD-dep_OxRdtase"/>
</dbReference>
<evidence type="ECO:0000259" key="2">
    <source>
        <dbReference type="Pfam" id="PF01266"/>
    </source>
</evidence>
<sequence>MMPVSAQGFDVAVIGGGLHGLTAALSLARTGRRVVILERNWIGRHASSATAAGVRTLGRDLAEVSISLESMEMWHRIASIVGDDCGFHAHGQFKVAEFDRHMPALQEREATMRKLGYRHEEMIDAAEMRRLIPSLSPHCVGALIARNDGAADPHRTIAAFRGACERAGVTIVEGCGVEAVERQGADWLLRCGARSFRAPAVVNAAGAWAARVAALFGEAIELGVRASMMMATERLAPFLAPVVSVVGRALSFKQSDQGTLVIGGGLQGAADIDRQRSTVNFVELAKGARASSDLFPIVQGVRIARCWTGIEAQTRDHLPVIGASPQTPGLFHSFGYSGHGFQLVPVLGEIMRDLVVDQKTARSIAAFAPARLMQGRHAA</sequence>
<accession>A0A1T5GK50</accession>
<dbReference type="EMBL" id="FUYX01000013">
    <property type="protein sequence ID" value="SKC08730.1"/>
    <property type="molecule type" value="Genomic_DNA"/>
</dbReference>
<dbReference type="GO" id="GO:0005737">
    <property type="term" value="C:cytoplasm"/>
    <property type="evidence" value="ECO:0007669"/>
    <property type="project" value="TreeGrafter"/>
</dbReference>
<protein>
    <submittedName>
        <fullName evidence="3">Sarcosine oxidase subunit beta</fullName>
    </submittedName>
</protein>
<name>A0A1T5GK50_9HYPH</name>
<keyword evidence="1" id="KW-0560">Oxidoreductase</keyword>
<gene>
    <name evidence="3" type="ORF">SAMN05660750_04165</name>
</gene>
<dbReference type="AlphaFoldDB" id="A0A1T5GK50"/>
<dbReference type="Pfam" id="PF01266">
    <property type="entry name" value="DAO"/>
    <property type="match status" value="1"/>
</dbReference>
<dbReference type="InterPro" id="IPR036188">
    <property type="entry name" value="FAD/NAD-bd_sf"/>
</dbReference>
<dbReference type="GO" id="GO:0016491">
    <property type="term" value="F:oxidoreductase activity"/>
    <property type="evidence" value="ECO:0007669"/>
    <property type="project" value="UniProtKB-KW"/>
</dbReference>
<dbReference type="Gene3D" id="3.50.50.60">
    <property type="entry name" value="FAD/NAD(P)-binding domain"/>
    <property type="match status" value="1"/>
</dbReference>
<dbReference type="SUPFAM" id="SSF51905">
    <property type="entry name" value="FAD/NAD(P)-binding domain"/>
    <property type="match status" value="1"/>
</dbReference>
<dbReference type="Proteomes" id="UP000190130">
    <property type="component" value="Unassembled WGS sequence"/>
</dbReference>
<evidence type="ECO:0000313" key="4">
    <source>
        <dbReference type="Proteomes" id="UP000190130"/>
    </source>
</evidence>